<feature type="coiled-coil region" evidence="1">
    <location>
        <begin position="19"/>
        <end position="51"/>
    </location>
</feature>
<accession>M4QE88</accession>
<evidence type="ECO:0000256" key="1">
    <source>
        <dbReference type="SAM" id="Coils"/>
    </source>
</evidence>
<reference evidence="2 3" key="1">
    <citation type="submission" date="2010-11" db="EMBL/GenBank/DDBJ databases">
        <title>The Genome Sequence of Cyanophage P-RSM1.</title>
        <authorList>
            <consortium name="The Broad Institute Genome Sequencing Platform"/>
            <person name="Henn M.R."/>
            <person name="Sullivan M.S."/>
            <person name="Osburne M.S."/>
            <person name="Levin J."/>
            <person name="Malboeuf C."/>
            <person name="Casali M."/>
            <person name="Russ C."/>
            <person name="Lennon N."/>
            <person name="Chapman S.B."/>
            <person name="Erlich R."/>
            <person name="Young S.K."/>
            <person name="Yandava C."/>
            <person name="Zeng Q."/>
            <person name="Alvarado L."/>
            <person name="Anderson S."/>
            <person name="Berlin A."/>
            <person name="Chen Z."/>
            <person name="Freedman E."/>
            <person name="Gellesch M."/>
            <person name="Goldberg J."/>
            <person name="Green L."/>
            <person name="Griggs A."/>
            <person name="Gujja S."/>
            <person name="Heilman E.R."/>
            <person name="Heiman D."/>
            <person name="Hollinger A."/>
            <person name="Howarth C."/>
            <person name="Larson L."/>
            <person name="Mehta T."/>
            <person name="Pearson M."/>
            <person name="Roberts A."/>
            <person name="Ryan E."/>
            <person name="Saif S."/>
            <person name="Shea T."/>
            <person name="Shenoy N."/>
            <person name="Sisk P."/>
            <person name="Stolte C."/>
            <person name="Sykes S."/>
            <person name="White J."/>
            <person name="Yu Q."/>
            <person name="Coleman M.L."/>
            <person name="Huang K.H."/>
            <person name="Weigele P.R."/>
            <person name="DeFrancesco A.S."/>
            <person name="Kern S.E."/>
            <person name="Thompson L.R."/>
            <person name="Fu R."/>
            <person name="Hombeck B."/>
            <person name="Chisholm S.W."/>
            <person name="Haas B."/>
            <person name="Nusbaum C."/>
            <person name="Birren B."/>
        </authorList>
    </citation>
    <scope>NUCLEOTIDE SEQUENCE [LARGE SCALE GENOMIC DNA]</scope>
    <source>
        <strain evidence="2 3">P-RSM1</strain>
    </source>
</reference>
<keyword evidence="3" id="KW-1185">Reference proteome</keyword>
<dbReference type="KEGG" id="vg:15312177"/>
<evidence type="ECO:0000313" key="3">
    <source>
        <dbReference type="Proteomes" id="UP000201235"/>
    </source>
</evidence>
<dbReference type="Proteomes" id="UP000201235">
    <property type="component" value="Segment"/>
</dbReference>
<dbReference type="GeneID" id="15312177"/>
<evidence type="ECO:0000313" key="2">
    <source>
        <dbReference type="EMBL" id="AGH26523.1"/>
    </source>
</evidence>
<dbReference type="OrthoDB" id="26813at10239"/>
<organism evidence="2 3">
    <name type="scientific">Cyanophage P-RSM1</name>
    <dbReference type="NCBI Taxonomy" id="536444"/>
    <lineage>
        <taxon>Viruses</taxon>
        <taxon>Duplodnaviria</taxon>
        <taxon>Heunggongvirae</taxon>
        <taxon>Uroviricota</taxon>
        <taxon>Caudoviricetes</taxon>
        <taxon>Pantevenvirales</taxon>
        <taxon>Kyanoviridae</taxon>
        <taxon>Emcearvirus</taxon>
        <taxon>Emcearvirus gerard</taxon>
    </lineage>
</organism>
<protein>
    <submittedName>
        <fullName evidence="2">Uncharacterized protein</fullName>
    </submittedName>
</protein>
<gene>
    <name evidence="2" type="ORF">CPPG_00207</name>
</gene>
<keyword evidence="1" id="KW-0175">Coiled coil</keyword>
<dbReference type="RefSeq" id="YP_007877758.1">
    <property type="nucleotide sequence ID" value="NC_021071.1"/>
</dbReference>
<dbReference type="EMBL" id="HQ634175">
    <property type="protein sequence ID" value="AGH26523.1"/>
    <property type="molecule type" value="Genomic_DNA"/>
</dbReference>
<name>M4QE88_9CAUD</name>
<sequence>MTGTPSSVPVEKVSQDEMLRQFKEQYATYIKENQELSAKIKQNEVQALKLQGAIETLEYYGAGGESETMSHPPDEETEE</sequence>
<proteinExistence type="predicted"/>